<dbReference type="Pfam" id="PF16967">
    <property type="entry name" value="TcfC"/>
    <property type="match status" value="1"/>
</dbReference>
<feature type="chain" id="PRO_5023071907" evidence="3">
    <location>
        <begin position="25"/>
        <end position="966"/>
    </location>
</feature>
<protein>
    <submittedName>
        <fullName evidence="7">Fimbrial protein</fullName>
    </submittedName>
</protein>
<evidence type="ECO:0000256" key="1">
    <source>
        <dbReference type="ARBA" id="ARBA00022729"/>
    </source>
</evidence>
<evidence type="ECO:0000313" key="7">
    <source>
        <dbReference type="EMBL" id="VVE78589.1"/>
    </source>
</evidence>
<sequence length="966" mass="103449">MATGRRTVLICLLSLLAGGGLAHAAAPVPTPAITPASTPVSTPSRIPPGFEDIALGQVEHLDIRWLGQSLGVFPVFVRPDDVRLETPEAVASVIGARVALAPETAMRLVEALGTAMPRNGHLACDDTGQHAGCRYLETESAGVIFDERQGQLELFFARAWLPSNTVSGPSHRENSPGSERALIHSQIVNASTTDRYRNLTVMGHGALGISPASYAGFAWSLVHTSYGSVDAAGHGDPGEVTSPASSSTGGTRARIDSLYYRHDIGTTHYVQTGRMDQRNLFSAQGGSFGFTLLPVARFDGARIGTSMAYVNEDTHARGSPLTVLLTREARVDAYRGNELLGSSYFQAGVQSFDTRYFPEGAYLVTLRVFEGDALVRTQSEPYAKVGSAAFAQGTQWFFQTGRPVGEPGAGNTQDHERFTVQTGMRTALGHGLSVSSGFVWLPARLYNETQIDWQRSLAFGRLTAAAALLTGSDGTRGDTQSVSFSNGIGLNLYRYRMRGAGCRHNGNSVDIGCYDSLSANVSVPLDRWQGNAGYTQSRQYGRRSMHPDARHEDIPWPQSDLRNGMSRTAQATLSRAFRWRKLSIGARVGAYHRRYADVGRPDTGAFLSVSASAHRPAAVGRSASTYTSAGTDMRTGSGDDRRVRADVFASHTWSWDDTSRRELTLGLSGSEIGFRRLRDAMGGEGGGTASVRGVVDGRYGDVHAMLSRSFRRAGAGGAKGSFTGGYASSLAVTRERVWFGPAMLGSEPPAAVGLVVDAGEEAGVEGEAAEDAHVGAAATLQIGGRPQTVGFGASALAPIGGYRMQPGEIFEAREGVTNYAVGLLRGAGAHDYFLTPGRMKVHRVTAARSYTYVGRALGPDGLSLAHARVLSVSASPLDDRGEFLIESPHRLTELYLLDGAQPMRCDIRVVDRRDVIYLSGQTQCEIVAQQALPKALQAQTRVRRLLGDATPRGDRQAGLEGARRYR</sequence>
<keyword evidence="1 3" id="KW-0732">Signal</keyword>
<dbReference type="InterPro" id="IPR031917">
    <property type="entry name" value="Pilus_assem_C"/>
</dbReference>
<organism evidence="7 8">
    <name type="scientific">Pandoraea sputorum</name>
    <dbReference type="NCBI Taxonomy" id="93222"/>
    <lineage>
        <taxon>Bacteria</taxon>
        <taxon>Pseudomonadati</taxon>
        <taxon>Pseudomonadota</taxon>
        <taxon>Betaproteobacteria</taxon>
        <taxon>Burkholderiales</taxon>
        <taxon>Burkholderiaceae</taxon>
        <taxon>Pandoraea</taxon>
    </lineage>
</organism>
<evidence type="ECO:0000259" key="6">
    <source>
        <dbReference type="Pfam" id="PF17271"/>
    </source>
</evidence>
<reference evidence="7 8" key="1">
    <citation type="submission" date="2019-08" db="EMBL/GenBank/DDBJ databases">
        <authorList>
            <person name="Peeters C."/>
        </authorList>
    </citation>
    <scope>NUCLEOTIDE SEQUENCE [LARGE SCALE GENOMIC DNA]</scope>
    <source>
        <strain evidence="7 8">LMG 31121</strain>
    </source>
</reference>
<dbReference type="AlphaFoldDB" id="A0A5E5AYF4"/>
<dbReference type="InterPro" id="IPR032636">
    <property type="entry name" value="Pilus_assem_E-set-like_dom"/>
</dbReference>
<evidence type="ECO:0000259" key="4">
    <source>
        <dbReference type="Pfam" id="PF15976"/>
    </source>
</evidence>
<proteinExistence type="predicted"/>
<feature type="region of interest" description="Disordered" evidence="2">
    <location>
        <begin position="539"/>
        <end position="562"/>
    </location>
</feature>
<feature type="signal peptide" evidence="3">
    <location>
        <begin position="1"/>
        <end position="24"/>
    </location>
</feature>
<evidence type="ECO:0000259" key="5">
    <source>
        <dbReference type="Pfam" id="PF16967"/>
    </source>
</evidence>
<evidence type="ECO:0000256" key="2">
    <source>
        <dbReference type="SAM" id="MobiDB-lite"/>
    </source>
</evidence>
<feature type="domain" description="Pilus assembly protein C-terminal" evidence="4">
    <location>
        <begin position="834"/>
        <end position="924"/>
    </location>
</feature>
<feature type="domain" description="Pilus assembly protein E-set like" evidence="5">
    <location>
        <begin position="318"/>
        <end position="381"/>
    </location>
</feature>
<name>A0A5E5AYF4_9BURK</name>
<dbReference type="InterPro" id="IPR035224">
    <property type="entry name" value="Usher_TcfC"/>
</dbReference>
<dbReference type="Pfam" id="PF15976">
    <property type="entry name" value="CooC_C"/>
    <property type="match status" value="1"/>
</dbReference>
<dbReference type="Proteomes" id="UP000335538">
    <property type="component" value="Unassembled WGS sequence"/>
</dbReference>
<dbReference type="Pfam" id="PF17271">
    <property type="entry name" value="Usher_TcfC"/>
    <property type="match status" value="1"/>
</dbReference>
<evidence type="ECO:0000313" key="8">
    <source>
        <dbReference type="Proteomes" id="UP000335538"/>
    </source>
</evidence>
<feature type="domain" description="TcfC Usher-like barrel" evidence="6">
    <location>
        <begin position="391"/>
        <end position="804"/>
    </location>
</feature>
<dbReference type="RefSeq" id="WP_150808970.1">
    <property type="nucleotide sequence ID" value="NZ_CABPSR010000003.1"/>
</dbReference>
<dbReference type="EMBL" id="CABPSR010000003">
    <property type="protein sequence ID" value="VVE78589.1"/>
    <property type="molecule type" value="Genomic_DNA"/>
</dbReference>
<accession>A0A5E5AYF4</accession>
<feature type="compositionally biased region" description="Basic and acidic residues" evidence="2">
    <location>
        <begin position="545"/>
        <end position="554"/>
    </location>
</feature>
<evidence type="ECO:0000256" key="3">
    <source>
        <dbReference type="SAM" id="SignalP"/>
    </source>
</evidence>
<feature type="compositionally biased region" description="Basic and acidic residues" evidence="2">
    <location>
        <begin position="951"/>
        <end position="966"/>
    </location>
</feature>
<gene>
    <name evidence="7" type="ORF">PSP31121_01738</name>
</gene>
<feature type="region of interest" description="Disordered" evidence="2">
    <location>
        <begin position="946"/>
        <end position="966"/>
    </location>
</feature>